<dbReference type="AlphaFoldDB" id="A0AB38YE10"/>
<evidence type="ECO:0000256" key="1">
    <source>
        <dbReference type="SAM" id="Phobius"/>
    </source>
</evidence>
<evidence type="ECO:0000313" key="2">
    <source>
        <dbReference type="EMBL" id="WLD57607.1"/>
    </source>
</evidence>
<sequence length="52" mass="5382">MARSAFPLKSFFLVCILVAGVYGGLTASRKILFIQAAPATVGLLLLGIGALM</sequence>
<dbReference type="EMBL" id="CP101717">
    <property type="protein sequence ID" value="WLD57607.1"/>
    <property type="molecule type" value="Genomic_DNA"/>
</dbReference>
<protein>
    <submittedName>
        <fullName evidence="2">DUF1304 domain-containing protein</fullName>
    </submittedName>
</protein>
<organism evidence="2">
    <name type="scientific">Salinispirillum sp. LH 10-3-1</name>
    <dbReference type="NCBI Taxonomy" id="2952525"/>
    <lineage>
        <taxon>Bacteria</taxon>
        <taxon>Pseudomonadati</taxon>
        <taxon>Pseudomonadota</taxon>
        <taxon>Gammaproteobacteria</taxon>
        <taxon>Oceanospirillales</taxon>
        <taxon>Saccharospirillaceae</taxon>
        <taxon>Salinispirillum</taxon>
    </lineage>
</organism>
<keyword evidence="1" id="KW-1133">Transmembrane helix</keyword>
<dbReference type="Pfam" id="PF06993">
    <property type="entry name" value="DUF1304"/>
    <property type="match status" value="1"/>
</dbReference>
<keyword evidence="1" id="KW-0472">Membrane</keyword>
<keyword evidence="1" id="KW-0812">Transmembrane</keyword>
<feature type="transmembrane region" description="Helical" evidence="1">
    <location>
        <begin position="33"/>
        <end position="51"/>
    </location>
</feature>
<gene>
    <name evidence="2" type="ORF">NFC81_12930</name>
</gene>
<dbReference type="RefSeq" id="WP_304994892.1">
    <property type="nucleotide sequence ID" value="NZ_CP101717.1"/>
</dbReference>
<accession>A0AB38YE10</accession>
<reference evidence="2" key="1">
    <citation type="submission" date="2022-07" db="EMBL/GenBank/DDBJ databases">
        <title>Complete genome sequence of Salinispirillum sp. LH10-3-1 capable of multiple carbohydrate inversion isolated from a soda lake.</title>
        <authorList>
            <person name="Liu J."/>
            <person name="Zhai Y."/>
            <person name="Zhang H."/>
            <person name="Yang H."/>
            <person name="Qu J."/>
            <person name="Li J."/>
        </authorList>
    </citation>
    <scope>NUCLEOTIDE SEQUENCE</scope>
    <source>
        <strain evidence="2">LH 10-3-1</strain>
    </source>
</reference>
<proteinExistence type="predicted"/>
<dbReference type="InterPro" id="IPR009732">
    <property type="entry name" value="DUF1304"/>
</dbReference>
<name>A0AB38YE10_9GAMM</name>